<evidence type="ECO:0000256" key="3">
    <source>
        <dbReference type="ARBA" id="ARBA00022679"/>
    </source>
</evidence>
<evidence type="ECO:0000256" key="7">
    <source>
        <dbReference type="SAM" id="MobiDB-lite"/>
    </source>
</evidence>
<dbReference type="STRING" id="3076.A0A2P6TFS7"/>
<dbReference type="PANTHER" id="PTHR12001">
    <property type="entry name" value="GERANYLGERANYL PYROPHOSPHATE SYNTHASE"/>
    <property type="match status" value="1"/>
</dbReference>
<evidence type="ECO:0000313" key="9">
    <source>
        <dbReference type="Proteomes" id="UP000239899"/>
    </source>
</evidence>
<dbReference type="GO" id="GO:0008299">
    <property type="term" value="P:isoprenoid biosynthetic process"/>
    <property type="evidence" value="ECO:0007669"/>
    <property type="project" value="UniProtKB-KW"/>
</dbReference>
<dbReference type="InterPro" id="IPR033749">
    <property type="entry name" value="Polyprenyl_synt_CS"/>
</dbReference>
<reference evidence="8 9" key="1">
    <citation type="journal article" date="2018" name="Plant J.">
        <title>Genome sequences of Chlorella sorokiniana UTEX 1602 and Micractinium conductrix SAG 241.80: implications to maltose excretion by a green alga.</title>
        <authorList>
            <person name="Arriola M.B."/>
            <person name="Velmurugan N."/>
            <person name="Zhang Y."/>
            <person name="Plunkett M.H."/>
            <person name="Hondzo H."/>
            <person name="Barney B.M."/>
        </authorList>
    </citation>
    <scope>NUCLEOTIDE SEQUENCE [LARGE SCALE GENOMIC DNA]</scope>
    <source>
        <strain evidence="9">UTEX 1602</strain>
    </source>
</reference>
<dbReference type="Gene3D" id="1.10.600.10">
    <property type="entry name" value="Farnesyl Diphosphate Synthase"/>
    <property type="match status" value="1"/>
</dbReference>
<comment type="cofactor">
    <cofactor evidence="1">
        <name>Mg(2+)</name>
        <dbReference type="ChEBI" id="CHEBI:18420"/>
    </cofactor>
</comment>
<dbReference type="PANTHER" id="PTHR12001:SF69">
    <property type="entry name" value="ALL TRANS-POLYPRENYL-DIPHOSPHATE SYNTHASE PDSS1"/>
    <property type="match status" value="1"/>
</dbReference>
<feature type="compositionally biased region" description="Low complexity" evidence="7">
    <location>
        <begin position="28"/>
        <end position="46"/>
    </location>
</feature>
<keyword evidence="4" id="KW-0479">Metal-binding</keyword>
<keyword evidence="9" id="KW-1185">Reference proteome</keyword>
<organism evidence="8 9">
    <name type="scientific">Chlorella sorokiniana</name>
    <name type="common">Freshwater green alga</name>
    <dbReference type="NCBI Taxonomy" id="3076"/>
    <lineage>
        <taxon>Eukaryota</taxon>
        <taxon>Viridiplantae</taxon>
        <taxon>Chlorophyta</taxon>
        <taxon>core chlorophytes</taxon>
        <taxon>Trebouxiophyceae</taxon>
        <taxon>Chlorellales</taxon>
        <taxon>Chlorellaceae</taxon>
        <taxon>Chlorella clade</taxon>
        <taxon>Chlorella</taxon>
    </lineage>
</organism>
<protein>
    <submittedName>
        <fullName evidence="8">Solanesyl diphosphate synthase</fullName>
    </submittedName>
</protein>
<dbReference type="AlphaFoldDB" id="A0A2P6TFS7"/>
<dbReference type="GO" id="GO:0046872">
    <property type="term" value="F:metal ion binding"/>
    <property type="evidence" value="ECO:0007669"/>
    <property type="project" value="UniProtKB-KW"/>
</dbReference>
<feature type="region of interest" description="Disordered" evidence="7">
    <location>
        <begin position="23"/>
        <end position="67"/>
    </location>
</feature>
<dbReference type="InterPro" id="IPR008949">
    <property type="entry name" value="Isoprenoid_synthase_dom_sf"/>
</dbReference>
<dbReference type="PROSITE" id="PS00723">
    <property type="entry name" value="POLYPRENYL_SYNTHASE_1"/>
    <property type="match status" value="1"/>
</dbReference>
<dbReference type="Pfam" id="PF00348">
    <property type="entry name" value="polyprenyl_synt"/>
    <property type="match status" value="1"/>
</dbReference>
<keyword evidence="3" id="KW-0808">Transferase</keyword>
<dbReference type="Proteomes" id="UP000239899">
    <property type="component" value="Unassembled WGS sequence"/>
</dbReference>
<evidence type="ECO:0000313" key="8">
    <source>
        <dbReference type="EMBL" id="PRW32968.1"/>
    </source>
</evidence>
<dbReference type="SFLD" id="SFLDS00005">
    <property type="entry name" value="Isoprenoid_Synthase_Type_I"/>
    <property type="match status" value="1"/>
</dbReference>
<evidence type="ECO:0000256" key="2">
    <source>
        <dbReference type="ARBA" id="ARBA00006706"/>
    </source>
</evidence>
<comment type="caution">
    <text evidence="8">The sequence shown here is derived from an EMBL/GenBank/DDBJ whole genome shotgun (WGS) entry which is preliminary data.</text>
</comment>
<gene>
    <name evidence="8" type="ORF">C2E21_8000</name>
</gene>
<dbReference type="InterPro" id="IPR000092">
    <property type="entry name" value="Polyprenyl_synt"/>
</dbReference>
<dbReference type="NCBIfam" id="TIGR02749">
    <property type="entry name" value="prenyl_cyano"/>
    <property type="match status" value="1"/>
</dbReference>
<dbReference type="GO" id="GO:0009507">
    <property type="term" value="C:chloroplast"/>
    <property type="evidence" value="ECO:0007669"/>
    <property type="project" value="TreeGrafter"/>
</dbReference>
<dbReference type="SUPFAM" id="SSF48576">
    <property type="entry name" value="Terpenoid synthases"/>
    <property type="match status" value="1"/>
</dbReference>
<keyword evidence="6" id="KW-0414">Isoprene biosynthesis</keyword>
<accession>A0A2P6TFS7</accession>
<dbReference type="InterPro" id="IPR023614">
    <property type="entry name" value="Porin_dom_sf"/>
</dbReference>
<dbReference type="GO" id="GO:0004659">
    <property type="term" value="F:prenyltransferase activity"/>
    <property type="evidence" value="ECO:0007669"/>
    <property type="project" value="InterPro"/>
</dbReference>
<dbReference type="Gene3D" id="2.40.160.10">
    <property type="entry name" value="Porin"/>
    <property type="match status" value="1"/>
</dbReference>
<dbReference type="GO" id="GO:0010236">
    <property type="term" value="P:plastoquinone biosynthetic process"/>
    <property type="evidence" value="ECO:0007669"/>
    <property type="project" value="TreeGrafter"/>
</dbReference>
<sequence length="882" mass="94218">MALSALPGCHGAASQAVEVAQQRSLWCSRPPARSSGSSGRQQRPVRAQALGPRESSAEELRRVPRGSAAAPLRVTSVTAEPAVSAAALPEEQPPTCRCVPGLGHAPVTMEQVSTPVAADMDICRQNLLNVVGERHPMLLAAANQIFSAGGKRLRPLIVLLVARATYPLTGLSDITERHRRLAEISEMLHTASLVHDDVLDECDVRRGKETVNSMFGTRVAVLAGDFLFAQSSWFLANLDNMEVIKLISQVIADFADGEISQAASLFDTSIDLPRYLDKSFYKTASLIAASCRSAAVFSECSTEVKEAMYAYGKHLGLAFQVVDDILDFTQSTELLGKPQGQDLASGNLTAPAIYALQDEMVGSGLLQLIQGRFREEGSLQRALELVQLGGGIDKARALAREQGDLALAALSCLPDTPSKRSLELMPQQSSGAMGLIFSQFIGSGEPEPPPSVVLVPPLLERERKGRSRFPKSSYDRLFGKPQLAQLFGDYLSSDIRAVIHFAPPEDQRINVTAKLGVPRPGAYAAGSPAKPPPAGGSLTLRWQPDPDIPFTFFDVKARTRGASSAAAVRGCLFDPRSNLAVWAEMPVVATNANGSPASSPGAGLRLGAKYSSPDWSVGAVVNPAQATLSHAFVVGRLGGLLLGAQTAPMLQLDSLFAGGGLLDRPAWATAARQCQLATSYAVAYQPTPGAGTYGGRFTAAVELVRDRELSISFLHHQAVQRRVRNPFESSDVVGITNYLNFGFRMVSDLAGRQGSQMQLAAQWQANKNVMVKGHVSLQGVAVAGVIKSWWQPSFTLAGAAQLDFATGRTRYGLTAAVETFKNIRYERSAAAQKMSGARITQRHVASEEDVAYAEGRGLLVPLDEVDNPAVLGQQPASGDDYL</sequence>
<evidence type="ECO:0000256" key="5">
    <source>
        <dbReference type="ARBA" id="ARBA00022842"/>
    </source>
</evidence>
<evidence type="ECO:0000256" key="1">
    <source>
        <dbReference type="ARBA" id="ARBA00001946"/>
    </source>
</evidence>
<name>A0A2P6TFS7_CHLSO</name>
<proteinExistence type="inferred from homology"/>
<evidence type="ECO:0000256" key="6">
    <source>
        <dbReference type="ARBA" id="ARBA00023229"/>
    </source>
</evidence>
<evidence type="ECO:0000256" key="4">
    <source>
        <dbReference type="ARBA" id="ARBA00022723"/>
    </source>
</evidence>
<keyword evidence="5" id="KW-0460">Magnesium</keyword>
<dbReference type="EMBL" id="LHPG02000018">
    <property type="protein sequence ID" value="PRW32968.1"/>
    <property type="molecule type" value="Genomic_DNA"/>
</dbReference>
<dbReference type="OrthoDB" id="9927103at2759"/>
<dbReference type="CDD" id="cd00685">
    <property type="entry name" value="Trans_IPPS_HT"/>
    <property type="match status" value="1"/>
</dbReference>
<dbReference type="PROSITE" id="PS00444">
    <property type="entry name" value="POLYPRENYL_SYNTHASE_2"/>
    <property type="match status" value="1"/>
</dbReference>
<comment type="similarity">
    <text evidence="2">Belongs to the FPP/GGPP synthase family.</text>
</comment>